<accession>A0A816Z9K0</accession>
<proteinExistence type="predicted"/>
<evidence type="ECO:0000313" key="2">
    <source>
        <dbReference type="EMBL" id="CAF2185114.1"/>
    </source>
</evidence>
<feature type="region of interest" description="Disordered" evidence="1">
    <location>
        <begin position="1"/>
        <end position="109"/>
    </location>
</feature>
<organism evidence="2">
    <name type="scientific">Brassica napus</name>
    <name type="common">Rape</name>
    <dbReference type="NCBI Taxonomy" id="3708"/>
    <lineage>
        <taxon>Eukaryota</taxon>
        <taxon>Viridiplantae</taxon>
        <taxon>Streptophyta</taxon>
        <taxon>Embryophyta</taxon>
        <taxon>Tracheophyta</taxon>
        <taxon>Spermatophyta</taxon>
        <taxon>Magnoliopsida</taxon>
        <taxon>eudicotyledons</taxon>
        <taxon>Gunneridae</taxon>
        <taxon>Pentapetalae</taxon>
        <taxon>rosids</taxon>
        <taxon>malvids</taxon>
        <taxon>Brassicales</taxon>
        <taxon>Brassicaceae</taxon>
        <taxon>Brassiceae</taxon>
        <taxon>Brassica</taxon>
    </lineage>
</organism>
<feature type="compositionally biased region" description="Polar residues" evidence="1">
    <location>
        <begin position="74"/>
        <end position="90"/>
    </location>
</feature>
<dbReference type="EMBL" id="HG994361">
    <property type="protein sequence ID" value="CAF2185114.1"/>
    <property type="molecule type" value="Genomic_DNA"/>
</dbReference>
<name>A0A816Z9K0_BRANA</name>
<dbReference type="Proteomes" id="UP001295469">
    <property type="component" value="Chromosome A07"/>
</dbReference>
<dbReference type="AlphaFoldDB" id="A0A816Z9K0"/>
<evidence type="ECO:0000256" key="1">
    <source>
        <dbReference type="SAM" id="MobiDB-lite"/>
    </source>
</evidence>
<gene>
    <name evidence="2" type="ORF">DARMORV10_A07P31350.1</name>
</gene>
<reference evidence="2" key="1">
    <citation type="submission" date="2021-01" db="EMBL/GenBank/DDBJ databases">
        <authorList>
            <consortium name="Genoscope - CEA"/>
            <person name="William W."/>
        </authorList>
    </citation>
    <scope>NUCLEOTIDE SEQUENCE</scope>
</reference>
<sequence length="109" mass="12333">MLKRAPLSSPTERLHRTKLLIEPLGSTRNTTTKETSNDYVSFNRSKSRSHPQTEPPNTKTESSHRSRPPRKPSTTLQILTTNQPTTNTPDVQWIQKPATNTEEDGLNPE</sequence>
<protein>
    <submittedName>
        <fullName evidence="2">(rape) hypothetical protein</fullName>
    </submittedName>
</protein>
<feature type="compositionally biased region" description="Polar residues" evidence="1">
    <location>
        <begin position="26"/>
        <end position="60"/>
    </location>
</feature>